<keyword evidence="7" id="KW-1185">Reference proteome</keyword>
<evidence type="ECO:0000313" key="6">
    <source>
        <dbReference type="EMBL" id="SYW76661.1"/>
    </source>
</evidence>
<keyword evidence="3 4" id="KW-0648">Protein biosynthesis</keyword>
<dbReference type="EMBL" id="ULHB01000020">
    <property type="protein sequence ID" value="SYW76661.1"/>
    <property type="molecule type" value="Genomic_DNA"/>
</dbReference>
<comment type="function">
    <text evidence="4">Component of the eukaryotic translation initiation factor 3 (eIF-3) complex, which is involved in protein synthesis of a specialized repertoire of mRNAs and, together with other initiation factors, stimulates binding of mRNA and methionyl-tRNAi to the 40S ribosome. The eIF-3 complex specifically targets and initiates translation of a subset of mRNAs involved in cell proliferation.</text>
</comment>
<dbReference type="InterPro" id="IPR024969">
    <property type="entry name" value="EIF3F/CSN6-like_C"/>
</dbReference>
<organism evidence="6 7">
    <name type="scientific">Ustilago bromivora</name>
    <dbReference type="NCBI Taxonomy" id="307758"/>
    <lineage>
        <taxon>Eukaryota</taxon>
        <taxon>Fungi</taxon>
        <taxon>Dikarya</taxon>
        <taxon>Basidiomycota</taxon>
        <taxon>Ustilaginomycotina</taxon>
        <taxon>Ustilaginomycetes</taxon>
        <taxon>Ustilaginales</taxon>
        <taxon>Ustilaginaceae</taxon>
        <taxon>Ustilago</taxon>
    </lineage>
</organism>
<evidence type="ECO:0000313" key="7">
    <source>
        <dbReference type="Proteomes" id="UP000658997"/>
    </source>
</evidence>
<dbReference type="GO" id="GO:0071541">
    <property type="term" value="C:eukaryotic translation initiation factor 3 complex, eIF3m"/>
    <property type="evidence" value="ECO:0007669"/>
    <property type="project" value="TreeGrafter"/>
</dbReference>
<dbReference type="GO" id="GO:0003743">
    <property type="term" value="F:translation initiation factor activity"/>
    <property type="evidence" value="ECO:0007669"/>
    <property type="project" value="UniProtKB-UniRule"/>
</dbReference>
<feature type="domain" description="MPN" evidence="5">
    <location>
        <begin position="112"/>
        <end position="249"/>
    </location>
</feature>
<dbReference type="FunFam" id="3.40.140.10:FF:000082">
    <property type="entry name" value="Eukaryotic translation initiation factor 3 subunit F"/>
    <property type="match status" value="1"/>
</dbReference>
<gene>
    <name evidence="6" type="ORF">UBRO2_01498</name>
</gene>
<evidence type="ECO:0000256" key="3">
    <source>
        <dbReference type="ARBA" id="ARBA00022917"/>
    </source>
</evidence>
<protein>
    <recommendedName>
        <fullName evidence="4">Eukaryotic translation initiation factor 3 subunit F</fullName>
        <shortName evidence="4">eIF3f</shortName>
    </recommendedName>
</protein>
<accession>A0A8H8TPI5</accession>
<proteinExistence type="inferred from homology"/>
<dbReference type="PANTHER" id="PTHR10540">
    <property type="entry name" value="EUKARYOTIC TRANSLATION INITIATION FACTOR 3 SUBUNIT F-RELATED"/>
    <property type="match status" value="1"/>
</dbReference>
<dbReference type="GO" id="GO:0016282">
    <property type="term" value="C:eukaryotic 43S preinitiation complex"/>
    <property type="evidence" value="ECO:0007669"/>
    <property type="project" value="UniProtKB-UniRule"/>
</dbReference>
<dbReference type="PROSITE" id="PS50249">
    <property type="entry name" value="MPN"/>
    <property type="match status" value="1"/>
</dbReference>
<evidence type="ECO:0000256" key="2">
    <source>
        <dbReference type="ARBA" id="ARBA00022540"/>
    </source>
</evidence>
<dbReference type="SMART" id="SM00232">
    <property type="entry name" value="JAB_MPN"/>
    <property type="match status" value="1"/>
</dbReference>
<dbReference type="GO" id="GO:0008237">
    <property type="term" value="F:metallopeptidase activity"/>
    <property type="evidence" value="ECO:0007669"/>
    <property type="project" value="InterPro"/>
</dbReference>
<name>A0A8H8TPI5_9BASI</name>
<reference evidence="6" key="1">
    <citation type="submission" date="2018-08" db="EMBL/GenBank/DDBJ databases">
        <authorList>
            <person name="Guldener U."/>
        </authorList>
    </citation>
    <scope>NUCLEOTIDE SEQUENCE</scope>
    <source>
        <strain evidence="6">UB2</strain>
    </source>
</reference>
<evidence type="ECO:0000256" key="1">
    <source>
        <dbReference type="ARBA" id="ARBA00022490"/>
    </source>
</evidence>
<comment type="caution">
    <text evidence="6">The sequence shown here is derived from an EMBL/GenBank/DDBJ whole genome shotgun (WGS) entry which is preliminary data.</text>
</comment>
<comment type="similarity">
    <text evidence="4">Belongs to the eIF-3 subunit F family.</text>
</comment>
<keyword evidence="1 4" id="KW-0963">Cytoplasm</keyword>
<dbReference type="Proteomes" id="UP000658997">
    <property type="component" value="Unassembled WGS sequence"/>
</dbReference>
<dbReference type="Gene3D" id="3.40.140.10">
    <property type="entry name" value="Cytidine Deaminase, domain 2"/>
    <property type="match status" value="1"/>
</dbReference>
<sequence>MVRIVKNTSISSKLPTSTTRHHLNAKKYPLQSFWPRDRFPTLLRFWTTTSTFAAKYILDTALNNPFSNPSHVAYDRATANMSLAESSSSALHIDFPASTGSGVMHSRSVSGVHVHPVALFSILDHYLRRNDGQHRVIGTLLGTRTESEIEIKNCFAVPHHEDDEEGQVQVDLEYHRNMYELCQKVRPDEVIVGWYATSPELNTYSALIQDFYSRETAPHQAVHLTMDTSIDGSKASGLGIKSYISSPLGATPKAENCVFLPLPTNLMHSTPEHSSLSLLASQNVSSPLSDLDAFAVSLKQVQAQLDRVLTYVRAVISGEKEGDKAVGRFLNDTISVVPAGMDDNKLETLFNAHLQDVLMVSYLANVVRAQAEVSSRLTLLT</sequence>
<dbReference type="InterPro" id="IPR027531">
    <property type="entry name" value="eIF3f"/>
</dbReference>
<evidence type="ECO:0000259" key="5">
    <source>
        <dbReference type="PROSITE" id="PS50249"/>
    </source>
</evidence>
<dbReference type="Pfam" id="PF01398">
    <property type="entry name" value="JAB"/>
    <property type="match status" value="1"/>
</dbReference>
<dbReference type="GO" id="GO:0001732">
    <property type="term" value="P:formation of cytoplasmic translation initiation complex"/>
    <property type="evidence" value="ECO:0007669"/>
    <property type="project" value="UniProtKB-UniRule"/>
</dbReference>
<dbReference type="HAMAP" id="MF_03005">
    <property type="entry name" value="eIF3f"/>
    <property type="match status" value="1"/>
</dbReference>
<dbReference type="GO" id="GO:0031369">
    <property type="term" value="F:translation initiation factor binding"/>
    <property type="evidence" value="ECO:0007669"/>
    <property type="project" value="InterPro"/>
</dbReference>
<dbReference type="GO" id="GO:0033290">
    <property type="term" value="C:eukaryotic 48S preinitiation complex"/>
    <property type="evidence" value="ECO:0007669"/>
    <property type="project" value="UniProtKB-UniRule"/>
</dbReference>
<dbReference type="PANTHER" id="PTHR10540:SF6">
    <property type="entry name" value="EUKARYOTIC TRANSLATION INITIATION FACTOR 3 SUBUNIT F"/>
    <property type="match status" value="1"/>
</dbReference>
<dbReference type="AlphaFoldDB" id="A0A8H8TPI5"/>
<evidence type="ECO:0000256" key="4">
    <source>
        <dbReference type="HAMAP-Rule" id="MF_03005"/>
    </source>
</evidence>
<dbReference type="CDD" id="cd08064">
    <property type="entry name" value="MPN_eIF3f"/>
    <property type="match status" value="1"/>
</dbReference>
<dbReference type="Pfam" id="PF13012">
    <property type="entry name" value="MitMem_reg"/>
    <property type="match status" value="1"/>
</dbReference>
<comment type="subcellular location">
    <subcellularLocation>
        <location evidence="4">Cytoplasm</location>
    </subcellularLocation>
</comment>
<dbReference type="InterPro" id="IPR000555">
    <property type="entry name" value="JAMM/MPN+_dom"/>
</dbReference>
<dbReference type="InterPro" id="IPR037518">
    <property type="entry name" value="MPN"/>
</dbReference>
<comment type="subunit">
    <text evidence="4">Component of the eukaryotic translation initiation factor 3 (eIF-3) complex.</text>
</comment>
<keyword evidence="2 4" id="KW-0396">Initiation factor</keyword>